<dbReference type="CDD" id="cd11419">
    <property type="entry name" value="bHLHzip_TFAP4"/>
    <property type="match status" value="1"/>
</dbReference>
<proteinExistence type="predicted"/>
<dbReference type="InterPro" id="IPR052207">
    <property type="entry name" value="Max-like/E-box_TFs"/>
</dbReference>
<evidence type="ECO:0000259" key="8">
    <source>
        <dbReference type="PROSITE" id="PS50888"/>
    </source>
</evidence>
<dbReference type="AlphaFoldDB" id="A0A2G8LG96"/>
<evidence type="ECO:0000256" key="7">
    <source>
        <dbReference type="SAM" id="MobiDB-lite"/>
    </source>
</evidence>
<dbReference type="STRING" id="307972.A0A2G8LG96"/>
<dbReference type="OrthoDB" id="10029128at2759"/>
<accession>A0A2G8LG96</accession>
<dbReference type="GO" id="GO:0005634">
    <property type="term" value="C:nucleus"/>
    <property type="evidence" value="ECO:0007669"/>
    <property type="project" value="UniProtKB-SubCell"/>
</dbReference>
<protein>
    <submittedName>
        <fullName evidence="9">Putative transcription factor AP-4</fullName>
    </submittedName>
</protein>
<dbReference type="GO" id="GO:0046983">
    <property type="term" value="F:protein dimerization activity"/>
    <property type="evidence" value="ECO:0007669"/>
    <property type="project" value="InterPro"/>
</dbReference>
<dbReference type="EMBL" id="MRZV01000087">
    <property type="protein sequence ID" value="PIK59269.1"/>
    <property type="molecule type" value="Genomic_DNA"/>
</dbReference>
<comment type="caution">
    <text evidence="9">The sequence shown here is derived from an EMBL/GenBank/DDBJ whole genome shotgun (WGS) entry which is preliminary data.</text>
</comment>
<evidence type="ECO:0000256" key="4">
    <source>
        <dbReference type="ARBA" id="ARBA00023163"/>
    </source>
</evidence>
<dbReference type="PANTHER" id="PTHR15741:SF27">
    <property type="entry name" value="TRANSCRIPTION FACTOR AP-4"/>
    <property type="match status" value="1"/>
</dbReference>
<evidence type="ECO:0000256" key="1">
    <source>
        <dbReference type="ARBA" id="ARBA00004123"/>
    </source>
</evidence>
<evidence type="ECO:0000256" key="2">
    <source>
        <dbReference type="ARBA" id="ARBA00023015"/>
    </source>
</evidence>
<dbReference type="SUPFAM" id="SSF47459">
    <property type="entry name" value="HLH, helix-loop-helix DNA-binding domain"/>
    <property type="match status" value="1"/>
</dbReference>
<gene>
    <name evidence="9" type="ORF">BSL78_03779</name>
</gene>
<keyword evidence="10" id="KW-1185">Reference proteome</keyword>
<evidence type="ECO:0000256" key="3">
    <source>
        <dbReference type="ARBA" id="ARBA00023125"/>
    </source>
</evidence>
<dbReference type="PROSITE" id="PS50888">
    <property type="entry name" value="BHLH"/>
    <property type="match status" value="1"/>
</dbReference>
<feature type="coiled-coil region" evidence="6">
    <location>
        <begin position="85"/>
        <end position="112"/>
    </location>
</feature>
<feature type="coiled-coil region" evidence="6">
    <location>
        <begin position="151"/>
        <end position="185"/>
    </location>
</feature>
<dbReference type="Pfam" id="PF00010">
    <property type="entry name" value="HLH"/>
    <property type="match status" value="1"/>
</dbReference>
<dbReference type="Gene3D" id="4.10.280.10">
    <property type="entry name" value="Helix-loop-helix DNA-binding domain"/>
    <property type="match status" value="1"/>
</dbReference>
<name>A0A2G8LG96_STIJA</name>
<keyword evidence="2" id="KW-0805">Transcription regulation</keyword>
<dbReference type="Proteomes" id="UP000230750">
    <property type="component" value="Unassembled WGS sequence"/>
</dbReference>
<evidence type="ECO:0000313" key="9">
    <source>
        <dbReference type="EMBL" id="PIK59269.1"/>
    </source>
</evidence>
<feature type="region of interest" description="Disordered" evidence="7">
    <location>
        <begin position="115"/>
        <end position="149"/>
    </location>
</feature>
<dbReference type="SMART" id="SM00353">
    <property type="entry name" value="HLH"/>
    <property type="match status" value="1"/>
</dbReference>
<sequence length="217" mass="25487">MNGSKVVHFVTLKDLYCWEVCVEERLESYLSSSPPNVKEQEKRVRREIANSNERRRMQSINAGFQSLRNLLPIPDGEKLSKAAILQQTTNLIYRLEQEKTQLLNQIAGLKRMIRKGGEMDPDSPGVKKRKRNDSMMDEGIGSPEGMEESSMEEMQKSILELRSQLDRERQYRKVLEDKNRVLEAKFYPEKLKQLTRQVRRRSHWQIAFVTIETVVYQ</sequence>
<evidence type="ECO:0000256" key="6">
    <source>
        <dbReference type="SAM" id="Coils"/>
    </source>
</evidence>
<feature type="domain" description="BHLH" evidence="8">
    <location>
        <begin position="44"/>
        <end position="95"/>
    </location>
</feature>
<dbReference type="GO" id="GO:0000981">
    <property type="term" value="F:DNA-binding transcription factor activity, RNA polymerase II-specific"/>
    <property type="evidence" value="ECO:0007669"/>
    <property type="project" value="TreeGrafter"/>
</dbReference>
<keyword evidence="6" id="KW-0175">Coiled coil</keyword>
<keyword evidence="3" id="KW-0238">DNA-binding</keyword>
<organism evidence="9 10">
    <name type="scientific">Stichopus japonicus</name>
    <name type="common">Sea cucumber</name>
    <dbReference type="NCBI Taxonomy" id="307972"/>
    <lineage>
        <taxon>Eukaryota</taxon>
        <taxon>Metazoa</taxon>
        <taxon>Echinodermata</taxon>
        <taxon>Eleutherozoa</taxon>
        <taxon>Echinozoa</taxon>
        <taxon>Holothuroidea</taxon>
        <taxon>Aspidochirotacea</taxon>
        <taxon>Aspidochirotida</taxon>
        <taxon>Stichopodidae</taxon>
        <taxon>Apostichopus</taxon>
    </lineage>
</organism>
<evidence type="ECO:0000256" key="5">
    <source>
        <dbReference type="ARBA" id="ARBA00023242"/>
    </source>
</evidence>
<dbReference type="PANTHER" id="PTHR15741">
    <property type="entry name" value="BASIC HELIX-LOOP-HELIX ZIP TRANSCRIPTION FACTOR"/>
    <property type="match status" value="1"/>
</dbReference>
<keyword evidence="5" id="KW-0539">Nucleus</keyword>
<keyword evidence="4" id="KW-0804">Transcription</keyword>
<reference evidence="9 10" key="1">
    <citation type="journal article" date="2017" name="PLoS Biol.">
        <title>The sea cucumber genome provides insights into morphological evolution and visceral regeneration.</title>
        <authorList>
            <person name="Zhang X."/>
            <person name="Sun L."/>
            <person name="Yuan J."/>
            <person name="Sun Y."/>
            <person name="Gao Y."/>
            <person name="Zhang L."/>
            <person name="Li S."/>
            <person name="Dai H."/>
            <person name="Hamel J.F."/>
            <person name="Liu C."/>
            <person name="Yu Y."/>
            <person name="Liu S."/>
            <person name="Lin W."/>
            <person name="Guo K."/>
            <person name="Jin S."/>
            <person name="Xu P."/>
            <person name="Storey K.B."/>
            <person name="Huan P."/>
            <person name="Zhang T."/>
            <person name="Zhou Y."/>
            <person name="Zhang J."/>
            <person name="Lin C."/>
            <person name="Li X."/>
            <person name="Xing L."/>
            <person name="Huo D."/>
            <person name="Sun M."/>
            <person name="Wang L."/>
            <person name="Mercier A."/>
            <person name="Li F."/>
            <person name="Yang H."/>
            <person name="Xiang J."/>
        </authorList>
    </citation>
    <scope>NUCLEOTIDE SEQUENCE [LARGE SCALE GENOMIC DNA]</scope>
    <source>
        <strain evidence="9">Shaxun</strain>
        <tissue evidence="9">Muscle</tissue>
    </source>
</reference>
<comment type="subcellular location">
    <subcellularLocation>
        <location evidence="1">Nucleus</location>
    </subcellularLocation>
</comment>
<dbReference type="GO" id="GO:0000978">
    <property type="term" value="F:RNA polymerase II cis-regulatory region sequence-specific DNA binding"/>
    <property type="evidence" value="ECO:0007669"/>
    <property type="project" value="TreeGrafter"/>
</dbReference>
<evidence type="ECO:0000313" key="10">
    <source>
        <dbReference type="Proteomes" id="UP000230750"/>
    </source>
</evidence>
<dbReference type="InterPro" id="IPR036638">
    <property type="entry name" value="HLH_DNA-bd_sf"/>
</dbReference>
<dbReference type="InterPro" id="IPR011598">
    <property type="entry name" value="bHLH_dom"/>
</dbReference>